<dbReference type="Proteomes" id="UP000749559">
    <property type="component" value="Unassembled WGS sequence"/>
</dbReference>
<name>A0A8S4QB02_OWEFU</name>
<comment type="caution">
    <text evidence="2">The sequence shown here is derived from an EMBL/GenBank/DDBJ whole genome shotgun (WGS) entry which is preliminary data.</text>
</comment>
<feature type="non-terminal residue" evidence="2">
    <location>
        <position position="119"/>
    </location>
</feature>
<feature type="region of interest" description="Disordered" evidence="1">
    <location>
        <begin position="35"/>
        <end position="59"/>
    </location>
</feature>
<keyword evidence="3" id="KW-1185">Reference proteome</keyword>
<evidence type="ECO:0000256" key="1">
    <source>
        <dbReference type="SAM" id="MobiDB-lite"/>
    </source>
</evidence>
<evidence type="ECO:0000313" key="2">
    <source>
        <dbReference type="EMBL" id="CAH1802688.1"/>
    </source>
</evidence>
<dbReference type="EMBL" id="CAIIXF020000022">
    <property type="protein sequence ID" value="CAH1802688.1"/>
    <property type="molecule type" value="Genomic_DNA"/>
</dbReference>
<feature type="non-terminal residue" evidence="2">
    <location>
        <position position="1"/>
    </location>
</feature>
<feature type="region of interest" description="Disordered" evidence="1">
    <location>
        <begin position="94"/>
        <end position="119"/>
    </location>
</feature>
<evidence type="ECO:0000313" key="3">
    <source>
        <dbReference type="Proteomes" id="UP000749559"/>
    </source>
</evidence>
<proteinExistence type="predicted"/>
<reference evidence="2" key="1">
    <citation type="submission" date="2022-03" db="EMBL/GenBank/DDBJ databases">
        <authorList>
            <person name="Martin C."/>
        </authorList>
    </citation>
    <scope>NUCLEOTIDE SEQUENCE</scope>
</reference>
<protein>
    <submittedName>
        <fullName evidence="2">Uncharacterized protein</fullName>
    </submittedName>
</protein>
<dbReference type="AlphaFoldDB" id="A0A8S4QB02"/>
<accession>A0A8S4QB02</accession>
<sequence length="119" mass="13961">GQHHRETREMTEHPEVKGELWKLVPVKSCYWKRPHHTSGHHNLSYNRDDSDGSTCSDDVTSKSYDINAERADIDKRKLDKNGINVVIEPESLPPYAYHRNNSNSKRENERKHIKRVKKC</sequence>
<organism evidence="2 3">
    <name type="scientific">Owenia fusiformis</name>
    <name type="common">Polychaete worm</name>
    <dbReference type="NCBI Taxonomy" id="6347"/>
    <lineage>
        <taxon>Eukaryota</taxon>
        <taxon>Metazoa</taxon>
        <taxon>Spiralia</taxon>
        <taxon>Lophotrochozoa</taxon>
        <taxon>Annelida</taxon>
        <taxon>Polychaeta</taxon>
        <taxon>Sedentaria</taxon>
        <taxon>Canalipalpata</taxon>
        <taxon>Sabellida</taxon>
        <taxon>Oweniida</taxon>
        <taxon>Oweniidae</taxon>
        <taxon>Owenia</taxon>
    </lineage>
</organism>
<gene>
    <name evidence="2" type="ORF">OFUS_LOCUS26339</name>
</gene>